<accession>A9HQZ0</accession>
<dbReference type="Proteomes" id="UP000001176">
    <property type="component" value="Chromosome"/>
</dbReference>
<dbReference type="KEGG" id="gdi:GDI2871"/>
<evidence type="ECO:0000313" key="2">
    <source>
        <dbReference type="EMBL" id="CAP56814.1"/>
    </source>
</evidence>
<dbReference type="EMBL" id="AM889285">
    <property type="protein sequence ID" value="CAP56814.1"/>
    <property type="molecule type" value="Genomic_DNA"/>
</dbReference>
<protein>
    <submittedName>
        <fullName evidence="2">Uncharacterized protein</fullName>
    </submittedName>
</protein>
<feature type="region of interest" description="Disordered" evidence="1">
    <location>
        <begin position="21"/>
        <end position="63"/>
    </location>
</feature>
<gene>
    <name evidence="2" type="ordered locus">GDI2871</name>
</gene>
<keyword evidence="3" id="KW-1185">Reference proteome</keyword>
<evidence type="ECO:0000256" key="1">
    <source>
        <dbReference type="SAM" id="MobiDB-lite"/>
    </source>
</evidence>
<feature type="compositionally biased region" description="Basic and acidic residues" evidence="1">
    <location>
        <begin position="54"/>
        <end position="63"/>
    </location>
</feature>
<sequence length="63" mass="6448">MAPQFGAGPCRLDAVGVVDEDAPCPKESSTPGDGFRAMECGSGSVDDAAPCHPDPIEMARRTA</sequence>
<organism evidence="2 3">
    <name type="scientific">Gluconacetobacter diazotrophicus (strain ATCC 49037 / DSM 5601 / CCUG 37298 / CIP 103539 / LMG 7603 / PAl5)</name>
    <dbReference type="NCBI Taxonomy" id="272568"/>
    <lineage>
        <taxon>Bacteria</taxon>
        <taxon>Pseudomonadati</taxon>
        <taxon>Pseudomonadota</taxon>
        <taxon>Alphaproteobacteria</taxon>
        <taxon>Acetobacterales</taxon>
        <taxon>Acetobacteraceae</taxon>
        <taxon>Gluconacetobacter</taxon>
    </lineage>
</organism>
<evidence type="ECO:0000313" key="3">
    <source>
        <dbReference type="Proteomes" id="UP000001176"/>
    </source>
</evidence>
<proteinExistence type="predicted"/>
<dbReference type="AlphaFoldDB" id="A9HQZ0"/>
<name>A9HQZ0_GLUDA</name>
<reference evidence="2 3" key="1">
    <citation type="journal article" date="2009" name="BMC Genomics">
        <title>Complete genome sequence of the sugarcane nitrogen-fixing endophyte Gluconacetobacter diazotrophicus Pal5.</title>
        <authorList>
            <person name="Bertalan M."/>
            <person name="Albano R."/>
            <person name="Padua V."/>
            <person name="Rouws L."/>
            <person name="Rojas C."/>
            <person name="Hemerly A."/>
            <person name="Teixeira K."/>
            <person name="Schwab S."/>
            <person name="Araujo J."/>
            <person name="Oliveira A."/>
            <person name="Franca L."/>
            <person name="Magalhaes V."/>
            <person name="Alqueres S."/>
            <person name="Cardoso A."/>
            <person name="Almeida W."/>
            <person name="Loureiro M.M."/>
            <person name="Nogueira E."/>
            <person name="Cidade D."/>
            <person name="Oliveira D."/>
            <person name="Simao T."/>
            <person name="Macedo J."/>
            <person name="Valadao A."/>
            <person name="Dreschsel M."/>
            <person name="Freitas F."/>
            <person name="Vidal M."/>
            <person name="Guedes H."/>
            <person name="Rodrigues E."/>
            <person name="Meneses C."/>
            <person name="Brioso P."/>
            <person name="Pozzer L."/>
            <person name="Figueiredo D."/>
            <person name="Montano H."/>
            <person name="Junior J."/>
            <person name="Filho G."/>
            <person name="Flores V."/>
            <person name="Ferreira B."/>
            <person name="Branco A."/>
            <person name="Gonzalez P."/>
            <person name="Guillobel H."/>
            <person name="Lemos M."/>
            <person name="Seibel L."/>
            <person name="Macedo J."/>
            <person name="Alves-Ferreira M."/>
            <person name="Sachetto-Martins G."/>
            <person name="Coelho A."/>
            <person name="Santos E."/>
            <person name="Amaral G."/>
            <person name="Neves A."/>
            <person name="Pacheco A.B."/>
            <person name="Carvalho D."/>
            <person name="Lery L."/>
            <person name="Bisch P."/>
            <person name="Rossle S.C."/>
            <person name="Urmenyi T."/>
            <person name="Kruger W.V."/>
            <person name="Martins O."/>
            <person name="Baldani J.I."/>
            <person name="Ferreira P.C."/>
        </authorList>
    </citation>
    <scope>NUCLEOTIDE SEQUENCE [LARGE SCALE GENOMIC DNA]</scope>
    <source>
        <strain evidence="3">ATCC 49037 / DSM 5601 / CCUG 37298 / CIP 103539 / LMG 7603 / PAl5</strain>
    </source>
</reference>